<dbReference type="EMBL" id="CP018258">
    <property type="protein sequence ID" value="APV44843.1"/>
    <property type="molecule type" value="Genomic_DNA"/>
</dbReference>
<evidence type="ECO:0000256" key="1">
    <source>
        <dbReference type="SAM" id="Phobius"/>
    </source>
</evidence>
<keyword evidence="4" id="KW-1185">Reference proteome</keyword>
<organism evidence="3 4">
    <name type="scientific">Dehalogenimonas formicexedens</name>
    <dbReference type="NCBI Taxonomy" id="1839801"/>
    <lineage>
        <taxon>Bacteria</taxon>
        <taxon>Bacillati</taxon>
        <taxon>Chloroflexota</taxon>
        <taxon>Dehalococcoidia</taxon>
        <taxon>Dehalococcoidales</taxon>
        <taxon>Dehalococcoidaceae</taxon>
        <taxon>Dehalogenimonas</taxon>
    </lineage>
</organism>
<evidence type="ECO:0000313" key="3">
    <source>
        <dbReference type="EMBL" id="APV44843.1"/>
    </source>
</evidence>
<gene>
    <name evidence="3" type="ORF">Dform_01521</name>
</gene>
<evidence type="ECO:0000259" key="2">
    <source>
        <dbReference type="Pfam" id="PF14321"/>
    </source>
</evidence>
<dbReference type="AlphaFoldDB" id="A0A1P8F8T0"/>
<dbReference type="OrthoDB" id="153033at2"/>
<feature type="domain" description="DUF4382" evidence="2">
    <location>
        <begin position="137"/>
        <end position="270"/>
    </location>
</feature>
<feature type="transmembrane region" description="Helical" evidence="1">
    <location>
        <begin position="83"/>
        <end position="111"/>
    </location>
</feature>
<evidence type="ECO:0000313" key="4">
    <source>
        <dbReference type="Proteomes" id="UP000185934"/>
    </source>
</evidence>
<keyword evidence="1" id="KW-0472">Membrane</keyword>
<sequence length="283" mass="30335">MNKDMKTMDFNTVLDQCVDRLSRGATLESCLADYPEYSAELKPALEAAAGLSLVTRIKVPDASRREARKRLLEALDKRRKTSFWAWIAAKAPAWGTVVSIFLVVVIGLVGLNTAAPGSIPTIVATNPAGTPSASNNFRFLVSDAPNDIADFTSLVVTVDHVALLKTSGGDAWVTFTPEVADFDLVQLPGDITQQLWQGVVPDGQYTKVEIYVKNIAGTLKDGQTAEVKLPSGKLQVSLPFVVGSDKVTSFTFDITANKTGQGSGKYILNPQAGQSGAVYEPKN</sequence>
<dbReference type="InterPro" id="IPR025491">
    <property type="entry name" value="DUF4382"/>
</dbReference>
<name>A0A1P8F8T0_9CHLR</name>
<dbReference type="STRING" id="1839801.Dform_01521"/>
<proteinExistence type="predicted"/>
<dbReference type="KEGG" id="dfo:Dform_01521"/>
<dbReference type="Pfam" id="PF14321">
    <property type="entry name" value="DUF4382"/>
    <property type="match status" value="1"/>
</dbReference>
<reference evidence="4" key="1">
    <citation type="submission" date="2016-11" db="EMBL/GenBank/DDBJ databases">
        <title>Dehalogenimonas formicexedens sp. nov., a chlorinated alkane respiring bacterium isolated from contaminated groundwater.</title>
        <authorList>
            <person name="Key T.A."/>
            <person name="Bowman K.S."/>
            <person name="Lee I."/>
            <person name="Chun J."/>
            <person name="Albuquerque L."/>
            <person name="da Costa M.S."/>
            <person name="Rainey F.A."/>
            <person name="Moe W.M."/>
        </authorList>
    </citation>
    <scope>NUCLEOTIDE SEQUENCE [LARGE SCALE GENOMIC DNA]</scope>
    <source>
        <strain evidence="4">NSZ-14</strain>
    </source>
</reference>
<keyword evidence="1" id="KW-0812">Transmembrane</keyword>
<dbReference type="Proteomes" id="UP000185934">
    <property type="component" value="Chromosome"/>
</dbReference>
<accession>A0A1P8F8T0</accession>
<keyword evidence="1" id="KW-1133">Transmembrane helix</keyword>
<protein>
    <recommendedName>
        <fullName evidence="2">DUF4382 domain-containing protein</fullName>
    </recommendedName>
</protein>
<dbReference type="RefSeq" id="WP_076004466.1">
    <property type="nucleotide sequence ID" value="NZ_CP018258.1"/>
</dbReference>